<evidence type="ECO:0000313" key="2">
    <source>
        <dbReference type="Proteomes" id="UP000035366"/>
    </source>
</evidence>
<dbReference type="EMBL" id="CP011497">
    <property type="protein sequence ID" value="AKJ08682.1"/>
    <property type="molecule type" value="Genomic_DNA"/>
</dbReference>
<proteinExistence type="predicted"/>
<name>A0ABM5TCP3_9ACTN</name>
<keyword evidence="2" id="KW-1185">Reference proteome</keyword>
<organism evidence="1 2">
    <name type="scientific">Streptomyces incarnatus</name>
    <dbReference type="NCBI Taxonomy" id="665007"/>
    <lineage>
        <taxon>Bacteria</taxon>
        <taxon>Bacillati</taxon>
        <taxon>Actinomycetota</taxon>
        <taxon>Actinomycetes</taxon>
        <taxon>Kitasatosporales</taxon>
        <taxon>Streptomycetaceae</taxon>
        <taxon>Streptomyces</taxon>
    </lineage>
</organism>
<evidence type="ECO:0008006" key="3">
    <source>
        <dbReference type="Google" id="ProtNLM"/>
    </source>
</evidence>
<sequence>MDAVVEVLPAKASKGRDVSGDVELGRLGGPAEISTARGDNGITEATGGTVVLTTQSGDITVRSL</sequence>
<reference evidence="1 2" key="1">
    <citation type="journal article" date="2015" name="ISME J.">
        <title>Draft Genome Sequence of Streptomyces incarnatus NRRL8089, which Produces the Nucleoside Antibiotic Sinefungin.</title>
        <authorList>
            <person name="Oshima K."/>
            <person name="Hattori M."/>
            <person name="Shimizu H."/>
            <person name="Fukuda K."/>
            <person name="Nemoto M."/>
            <person name="Inagaki K."/>
            <person name="Tamura T."/>
        </authorList>
    </citation>
    <scope>NUCLEOTIDE SEQUENCE [LARGE SCALE GENOMIC DNA]</scope>
    <source>
        <strain evidence="1 2">NRRL 8089</strain>
    </source>
</reference>
<accession>A0ABM5TCP3</accession>
<gene>
    <name evidence="1" type="ORF">ABB07_01090</name>
</gene>
<dbReference type="Proteomes" id="UP000035366">
    <property type="component" value="Chromosome"/>
</dbReference>
<protein>
    <recommendedName>
        <fullName evidence="3">Adhesin domain-containing protein</fullName>
    </recommendedName>
</protein>
<evidence type="ECO:0000313" key="1">
    <source>
        <dbReference type="EMBL" id="AKJ08682.1"/>
    </source>
</evidence>